<comment type="subcellular location">
    <subcellularLocation>
        <location evidence="3">Endoplasmic reticulum membrane</location>
        <topology evidence="3">Peripheral membrane protein</topology>
    </subcellularLocation>
    <subcellularLocation>
        <location evidence="2">Microsome membrane</location>
        <topology evidence="2">Peripheral membrane protein</topology>
    </subcellularLocation>
</comment>
<keyword evidence="10 13" id="KW-0408">Iron</keyword>
<dbReference type="PRINTS" id="PR00385">
    <property type="entry name" value="P450"/>
</dbReference>
<accession>A0AAE1FRZ3</accession>
<evidence type="ECO:0000256" key="2">
    <source>
        <dbReference type="ARBA" id="ARBA00004174"/>
    </source>
</evidence>
<evidence type="ECO:0000256" key="1">
    <source>
        <dbReference type="ARBA" id="ARBA00001971"/>
    </source>
</evidence>
<dbReference type="GO" id="GO:0016705">
    <property type="term" value="F:oxidoreductase activity, acting on paired donors, with incorporation or reduction of molecular oxygen"/>
    <property type="evidence" value="ECO:0007669"/>
    <property type="project" value="InterPro"/>
</dbReference>
<evidence type="ECO:0000256" key="8">
    <source>
        <dbReference type="ARBA" id="ARBA00022848"/>
    </source>
</evidence>
<evidence type="ECO:0000256" key="3">
    <source>
        <dbReference type="ARBA" id="ARBA00004406"/>
    </source>
</evidence>
<keyword evidence="16" id="KW-1185">Reference proteome</keyword>
<sequence>MFKAIFIHRVQLLKLLCQFHPHCSPPLNKTTTEQTKGQPTKMLETTLLLLVLVLVCVLWYSRGRHSYWANKGIPSAPTIPVFGHMHQLFVCKYPWEAMDRAYKKYGREGLFGRYEMFNPVLIVTDPDILKQIMVKDFDNFTDRRKFGDQPGSIMTSMLSNMDGEEWKTLRSIMTPTFSSGKMKRMFGLVCTNADSLVASCLNDAQNNLLVDMKDKCGRFTMDTIASCAFGIEPNSMTDEKPVFAQKADNFFSMSPYKFARFIMMFMLPKLFNALGLKVDTADIDFFRDVVEKTIRSRQQNDRQRGDFLDLMLNARETNTEEKTTNQDEKLSTKSAKHVLTDHTVLAQCIMFLIAGYDTTASTLAFASQLLARDVKVQQQLREEIQEMVKEEGELTYQGVMEAKLLDACINETLRMYPPGALGERKCTRPYKVPGTEVTLMPGDLVQFPIWSFHRDPHHWTDPETFKPQRFLPDNKANITPFTFMPFGMGPRNCIAMRFALMEAKVALAKLLLCVELQVVPGNEHIILDGNTFLLRPKDGQKIRVTPIKQE</sequence>
<dbReference type="Proteomes" id="UP001286313">
    <property type="component" value="Unassembled WGS sequence"/>
</dbReference>
<dbReference type="InterPro" id="IPR002401">
    <property type="entry name" value="Cyt_P450_E_grp-I"/>
</dbReference>
<dbReference type="AlphaFoldDB" id="A0AAE1FRZ3"/>
<evidence type="ECO:0000256" key="11">
    <source>
        <dbReference type="ARBA" id="ARBA00023033"/>
    </source>
</evidence>
<dbReference type="PRINTS" id="PR00463">
    <property type="entry name" value="EP450I"/>
</dbReference>
<dbReference type="InterPro" id="IPR001128">
    <property type="entry name" value="Cyt_P450"/>
</dbReference>
<evidence type="ECO:0000256" key="6">
    <source>
        <dbReference type="ARBA" id="ARBA00022723"/>
    </source>
</evidence>
<evidence type="ECO:0000313" key="15">
    <source>
        <dbReference type="EMBL" id="KAK3876738.1"/>
    </source>
</evidence>
<evidence type="ECO:0000256" key="13">
    <source>
        <dbReference type="PIRSR" id="PIRSR602401-1"/>
    </source>
</evidence>
<protein>
    <recommendedName>
        <fullName evidence="17">Cytochrome P450</fullName>
    </recommendedName>
</protein>
<dbReference type="GO" id="GO:0020037">
    <property type="term" value="F:heme binding"/>
    <property type="evidence" value="ECO:0007669"/>
    <property type="project" value="InterPro"/>
</dbReference>
<comment type="caution">
    <text evidence="15">The sequence shown here is derived from an EMBL/GenBank/DDBJ whole genome shotgun (WGS) entry which is preliminary data.</text>
</comment>
<feature type="binding site" description="axial binding residue" evidence="13">
    <location>
        <position position="493"/>
    </location>
    <ligand>
        <name>heme</name>
        <dbReference type="ChEBI" id="CHEBI:30413"/>
    </ligand>
    <ligandPart>
        <name>Fe</name>
        <dbReference type="ChEBI" id="CHEBI:18248"/>
    </ligandPart>
</feature>
<evidence type="ECO:0000256" key="10">
    <source>
        <dbReference type="ARBA" id="ARBA00023004"/>
    </source>
</evidence>
<comment type="similarity">
    <text evidence="4 14">Belongs to the cytochrome P450 family.</text>
</comment>
<evidence type="ECO:0000256" key="5">
    <source>
        <dbReference type="ARBA" id="ARBA00022617"/>
    </source>
</evidence>
<evidence type="ECO:0008006" key="17">
    <source>
        <dbReference type="Google" id="ProtNLM"/>
    </source>
</evidence>
<dbReference type="PANTHER" id="PTHR24292">
    <property type="entry name" value="CYTOCHROME P450"/>
    <property type="match status" value="1"/>
</dbReference>
<keyword evidence="12" id="KW-0472">Membrane</keyword>
<dbReference type="GO" id="GO:0004497">
    <property type="term" value="F:monooxygenase activity"/>
    <property type="evidence" value="ECO:0007669"/>
    <property type="project" value="UniProtKB-KW"/>
</dbReference>
<evidence type="ECO:0000256" key="14">
    <source>
        <dbReference type="RuleBase" id="RU000461"/>
    </source>
</evidence>
<dbReference type="GO" id="GO:0005506">
    <property type="term" value="F:iron ion binding"/>
    <property type="evidence" value="ECO:0007669"/>
    <property type="project" value="InterPro"/>
</dbReference>
<keyword evidence="7" id="KW-0256">Endoplasmic reticulum</keyword>
<dbReference type="EMBL" id="JAWQEG010001780">
    <property type="protein sequence ID" value="KAK3876738.1"/>
    <property type="molecule type" value="Genomic_DNA"/>
</dbReference>
<comment type="cofactor">
    <cofactor evidence="1 13">
        <name>heme</name>
        <dbReference type="ChEBI" id="CHEBI:30413"/>
    </cofactor>
</comment>
<dbReference type="InterPro" id="IPR036396">
    <property type="entry name" value="Cyt_P450_sf"/>
</dbReference>
<keyword evidence="6 13" id="KW-0479">Metal-binding</keyword>
<dbReference type="PROSITE" id="PS00086">
    <property type="entry name" value="CYTOCHROME_P450"/>
    <property type="match status" value="1"/>
</dbReference>
<dbReference type="PANTHER" id="PTHR24292:SF54">
    <property type="entry name" value="CYP9F3-RELATED"/>
    <property type="match status" value="1"/>
</dbReference>
<keyword evidence="8" id="KW-0492">Microsome</keyword>
<name>A0AAE1FRZ3_PETCI</name>
<keyword evidence="9 14" id="KW-0560">Oxidoreductase</keyword>
<dbReference type="Pfam" id="PF00067">
    <property type="entry name" value="p450"/>
    <property type="match status" value="1"/>
</dbReference>
<dbReference type="InterPro" id="IPR017972">
    <property type="entry name" value="Cyt_P450_CS"/>
</dbReference>
<evidence type="ECO:0000256" key="4">
    <source>
        <dbReference type="ARBA" id="ARBA00010617"/>
    </source>
</evidence>
<gene>
    <name evidence="15" type="ORF">Pcinc_018496</name>
</gene>
<dbReference type="FunFam" id="1.10.630.10:FF:000042">
    <property type="entry name" value="Cytochrome P450"/>
    <property type="match status" value="1"/>
</dbReference>
<proteinExistence type="inferred from homology"/>
<reference evidence="15" key="1">
    <citation type="submission" date="2023-10" db="EMBL/GenBank/DDBJ databases">
        <title>Genome assemblies of two species of porcelain crab, Petrolisthes cinctipes and Petrolisthes manimaculis (Anomura: Porcellanidae).</title>
        <authorList>
            <person name="Angst P."/>
        </authorList>
    </citation>
    <scope>NUCLEOTIDE SEQUENCE</scope>
    <source>
        <strain evidence="15">PB745_01</strain>
        <tissue evidence="15">Gill</tissue>
    </source>
</reference>
<evidence type="ECO:0000256" key="7">
    <source>
        <dbReference type="ARBA" id="ARBA00022824"/>
    </source>
</evidence>
<keyword evidence="5 13" id="KW-0349">Heme</keyword>
<dbReference type="InterPro" id="IPR050476">
    <property type="entry name" value="Insect_CytP450_Detox"/>
</dbReference>
<evidence type="ECO:0000256" key="9">
    <source>
        <dbReference type="ARBA" id="ARBA00023002"/>
    </source>
</evidence>
<dbReference type="CDD" id="cd11056">
    <property type="entry name" value="CYP6-like"/>
    <property type="match status" value="1"/>
</dbReference>
<dbReference type="Gene3D" id="1.10.630.10">
    <property type="entry name" value="Cytochrome P450"/>
    <property type="match status" value="1"/>
</dbReference>
<evidence type="ECO:0000256" key="12">
    <source>
        <dbReference type="ARBA" id="ARBA00023136"/>
    </source>
</evidence>
<keyword evidence="11 14" id="KW-0503">Monooxygenase</keyword>
<organism evidence="15 16">
    <name type="scientific">Petrolisthes cinctipes</name>
    <name type="common">Flat porcelain crab</name>
    <dbReference type="NCBI Taxonomy" id="88211"/>
    <lineage>
        <taxon>Eukaryota</taxon>
        <taxon>Metazoa</taxon>
        <taxon>Ecdysozoa</taxon>
        <taxon>Arthropoda</taxon>
        <taxon>Crustacea</taxon>
        <taxon>Multicrustacea</taxon>
        <taxon>Malacostraca</taxon>
        <taxon>Eumalacostraca</taxon>
        <taxon>Eucarida</taxon>
        <taxon>Decapoda</taxon>
        <taxon>Pleocyemata</taxon>
        <taxon>Anomura</taxon>
        <taxon>Galatheoidea</taxon>
        <taxon>Porcellanidae</taxon>
        <taxon>Petrolisthes</taxon>
    </lineage>
</organism>
<dbReference type="GO" id="GO:0005789">
    <property type="term" value="C:endoplasmic reticulum membrane"/>
    <property type="evidence" value="ECO:0007669"/>
    <property type="project" value="UniProtKB-SubCell"/>
</dbReference>
<evidence type="ECO:0000313" key="16">
    <source>
        <dbReference type="Proteomes" id="UP001286313"/>
    </source>
</evidence>
<dbReference type="SUPFAM" id="SSF48264">
    <property type="entry name" value="Cytochrome P450"/>
    <property type="match status" value="1"/>
</dbReference>